<feature type="domain" description="PurM-like N-terminal" evidence="3">
    <location>
        <begin position="52"/>
        <end position="164"/>
    </location>
</feature>
<comment type="caution">
    <text evidence="2">Lacks conserved residue(s) required for the propagation of feature annotation.</text>
</comment>
<feature type="binding site" evidence="2">
    <location>
        <position position="70"/>
    </location>
    <ligand>
        <name>Mg(2+)</name>
        <dbReference type="ChEBI" id="CHEBI:18420"/>
        <label>2</label>
    </ligand>
</feature>
<dbReference type="Pfam" id="PF00586">
    <property type="entry name" value="AIRS"/>
    <property type="match status" value="1"/>
</dbReference>
<dbReference type="Gene3D" id="3.90.650.10">
    <property type="entry name" value="PurM-like C-terminal domain"/>
    <property type="match status" value="1"/>
</dbReference>
<keyword evidence="2" id="KW-0808">Transferase</keyword>
<dbReference type="GO" id="GO:0009228">
    <property type="term" value="P:thiamine biosynthetic process"/>
    <property type="evidence" value="ECO:0007669"/>
    <property type="project" value="UniProtKB-KW"/>
</dbReference>
<dbReference type="NCBIfam" id="TIGR01379">
    <property type="entry name" value="thiL"/>
    <property type="match status" value="1"/>
</dbReference>
<feature type="binding site" evidence="2">
    <location>
        <position position="77"/>
    </location>
    <ligand>
        <name>substrate</name>
    </ligand>
</feature>
<feature type="binding site" evidence="2">
    <location>
        <position position="68"/>
    </location>
    <ligand>
        <name>Mg(2+)</name>
        <dbReference type="ChEBI" id="CHEBI:18420"/>
        <label>4</label>
    </ligand>
</feature>
<dbReference type="PIRSF" id="PIRSF005303">
    <property type="entry name" value="Thiam_monoph_kin"/>
    <property type="match status" value="1"/>
</dbReference>
<feature type="binding site" evidence="2">
    <location>
        <begin position="145"/>
        <end position="146"/>
    </location>
    <ligand>
        <name>ATP</name>
        <dbReference type="ChEBI" id="CHEBI:30616"/>
    </ligand>
</feature>
<comment type="pathway">
    <text evidence="2">Cofactor biosynthesis; thiamine diphosphate biosynthesis; thiamine diphosphate from thiamine phosphate: step 1/1.</text>
</comment>
<sequence>MVDTGTDPCTPALAAVAKPDKAADQPLGEFDRIARYFRPLAQGFPGAQGLRDDAAYVTVPPGKELVVTTDAMVAGVHFFPDDAPGLVASKLLRTNLSDLAAKGAEPLAYSLVTSLPRTLPEDWLAGFAGGLAADQAEFGIHLLGGDSTVTDGPITLAISALGLIDAGTAVRRVGAGPGDLVFVTGTIGDATLGLALVRQRKGPVPEDDRQFLLDRFYRPRPRLGVGPVLRAGATASADVSDGLLADLGHIVRESGLVAVVEAGRIPLSPPARRMLSGHACTITDLATGGEDYEVVFTVPPAKRAAVMAAAAKAKLTITEIGSLRPLAAGGGFTDGTGPARLVDAMGRDITPRAAGWQHF</sequence>
<dbReference type="GO" id="GO:0005524">
    <property type="term" value="F:ATP binding"/>
    <property type="evidence" value="ECO:0007669"/>
    <property type="project" value="UniProtKB-UniRule"/>
</dbReference>
<evidence type="ECO:0000259" key="3">
    <source>
        <dbReference type="Pfam" id="PF00586"/>
    </source>
</evidence>
<evidence type="ECO:0000256" key="2">
    <source>
        <dbReference type="HAMAP-Rule" id="MF_02128"/>
    </source>
</evidence>
<feature type="binding site" evidence="2">
    <location>
        <position position="238"/>
    </location>
    <ligand>
        <name>Mg(2+)</name>
        <dbReference type="ChEBI" id="CHEBI:18420"/>
        <label>3</label>
    </ligand>
</feature>
<keyword evidence="1 2" id="KW-0784">Thiamine biosynthesis</keyword>
<feature type="binding site" evidence="2">
    <location>
        <position position="98"/>
    </location>
    <ligand>
        <name>Mg(2+)</name>
        <dbReference type="ChEBI" id="CHEBI:18420"/>
        <label>3</label>
    </ligand>
</feature>
<feature type="binding site" evidence="2">
    <location>
        <position position="356"/>
    </location>
    <ligand>
        <name>substrate</name>
    </ligand>
</feature>
<dbReference type="InterPro" id="IPR036921">
    <property type="entry name" value="PurM-like_N_sf"/>
</dbReference>
<feature type="binding site" evidence="2">
    <location>
        <position position="241"/>
    </location>
    <ligand>
        <name>Mg(2+)</name>
        <dbReference type="ChEBI" id="CHEBI:18420"/>
        <label>5</label>
    </ligand>
</feature>
<protein>
    <recommendedName>
        <fullName evidence="2">Thiamine-monophosphate kinase</fullName>
        <shortName evidence="2">TMP kinase</shortName>
        <shortName evidence="2">Thiamine-phosphate kinase</shortName>
        <ecNumber evidence="2">2.7.4.16</ecNumber>
    </recommendedName>
</protein>
<accession>A0A248JPF5</accession>
<feature type="binding site" evidence="2">
    <location>
        <position position="98"/>
    </location>
    <ligand>
        <name>Mg(2+)</name>
        <dbReference type="ChEBI" id="CHEBI:18420"/>
        <label>4</label>
    </ligand>
</feature>
<feature type="binding site" evidence="2">
    <location>
        <position position="98"/>
    </location>
    <ligand>
        <name>Mg(2+)</name>
        <dbReference type="ChEBI" id="CHEBI:18420"/>
        <label>2</label>
    </ligand>
</feature>
<comment type="miscellaneous">
    <text evidence="2">Reaction mechanism of ThiL seems to utilize a direct, inline transfer of the gamma-phosphate of ATP to TMP rather than a phosphorylated enzyme intermediate.</text>
</comment>
<dbReference type="InterPro" id="IPR016188">
    <property type="entry name" value="PurM-like_N"/>
</dbReference>
<keyword evidence="6" id="KW-1185">Reference proteome</keyword>
<keyword evidence="2" id="KW-0460">Magnesium</keyword>
<gene>
    <name evidence="2 5" type="primary">thiL</name>
    <name evidence="5" type="ORF">Y958_07190</name>
</gene>
<comment type="function">
    <text evidence="2">Catalyzes the ATP-dependent phosphorylation of thiamine-monophosphate (TMP) to form thiamine-pyrophosphate (TPP), the active form of vitamin B1.</text>
</comment>
<organism evidence="5 6">
    <name type="scientific">Nitrospirillum viridazoti CBAmc</name>
    <dbReference type="NCBI Taxonomy" id="1441467"/>
    <lineage>
        <taxon>Bacteria</taxon>
        <taxon>Pseudomonadati</taxon>
        <taxon>Pseudomonadota</taxon>
        <taxon>Alphaproteobacteria</taxon>
        <taxon>Rhodospirillales</taxon>
        <taxon>Azospirillaceae</taxon>
        <taxon>Nitrospirillum</taxon>
        <taxon>Nitrospirillum viridazoti</taxon>
    </lineage>
</organism>
<dbReference type="Gene3D" id="3.30.1330.10">
    <property type="entry name" value="PurM-like, N-terminal domain"/>
    <property type="match status" value="1"/>
</dbReference>
<dbReference type="KEGG" id="nao:Y958_07190"/>
<dbReference type="GO" id="GO:0009030">
    <property type="term" value="F:thiamine-phosphate kinase activity"/>
    <property type="evidence" value="ECO:0007669"/>
    <property type="project" value="UniProtKB-UniRule"/>
</dbReference>
<feature type="binding site" evidence="2">
    <location>
        <position position="240"/>
    </location>
    <ligand>
        <name>ATP</name>
        <dbReference type="ChEBI" id="CHEBI:30616"/>
    </ligand>
</feature>
<dbReference type="PANTHER" id="PTHR30270:SF0">
    <property type="entry name" value="THIAMINE-MONOPHOSPHATE KINASE"/>
    <property type="match status" value="1"/>
</dbReference>
<comment type="catalytic activity">
    <reaction evidence="2">
        <text>thiamine phosphate + ATP = thiamine diphosphate + ADP</text>
        <dbReference type="Rhea" id="RHEA:15913"/>
        <dbReference type="ChEBI" id="CHEBI:30616"/>
        <dbReference type="ChEBI" id="CHEBI:37575"/>
        <dbReference type="ChEBI" id="CHEBI:58937"/>
        <dbReference type="ChEBI" id="CHEBI:456216"/>
        <dbReference type="EC" id="2.7.4.16"/>
    </reaction>
</comment>
<reference evidence="5 6" key="1">
    <citation type="submission" date="2017-06" db="EMBL/GenBank/DDBJ databases">
        <title>Complete genome sequence of Nitrospirillum amazonense strain CBAmC, an endophytic nitrogen-fixing and plant growth-promoting bacterium, isolated from sugarcane.</title>
        <authorList>
            <person name="Schwab S."/>
            <person name="dos Santos Teixeira K.R."/>
            <person name="Simoes Araujo J.L."/>
            <person name="Soares Vidal M."/>
            <person name="Borges de Freitas H.R."/>
            <person name="Rivello Crivelaro A.L."/>
            <person name="Bueno de Camargo Nunes A."/>
            <person name="dos Santos C.M."/>
            <person name="Palmeira da Silva Rosa D."/>
            <person name="da Silva Padilha D."/>
            <person name="da Silva E."/>
            <person name="Araujo Terra L."/>
            <person name="Soares Mendes V."/>
            <person name="Farinelli L."/>
            <person name="Magalhaes Cruz L."/>
            <person name="Baldani J.I."/>
        </authorList>
    </citation>
    <scope>NUCLEOTIDE SEQUENCE [LARGE SCALE GENOMIC DNA]</scope>
    <source>
        <strain evidence="5 6">CBAmC</strain>
    </source>
</reference>
<feature type="binding site" evidence="2">
    <location>
        <position position="290"/>
    </location>
    <ligand>
        <name>substrate</name>
    </ligand>
</feature>
<keyword evidence="2" id="KW-0479">Metal-binding</keyword>
<dbReference type="InterPro" id="IPR006283">
    <property type="entry name" value="ThiL-like"/>
</dbReference>
<feature type="binding site" evidence="2">
    <location>
        <position position="53"/>
    </location>
    <ligand>
        <name>Mg(2+)</name>
        <dbReference type="ChEBI" id="CHEBI:18420"/>
        <label>3</label>
    </ligand>
</feature>
<evidence type="ECO:0000313" key="6">
    <source>
        <dbReference type="Proteomes" id="UP000197153"/>
    </source>
</evidence>
<evidence type="ECO:0000256" key="1">
    <source>
        <dbReference type="ARBA" id="ARBA00022977"/>
    </source>
</evidence>
<dbReference type="GO" id="GO:0000287">
    <property type="term" value="F:magnesium ion binding"/>
    <property type="evidence" value="ECO:0007669"/>
    <property type="project" value="UniProtKB-UniRule"/>
</dbReference>
<comment type="similarity">
    <text evidence="2">Belongs to the thiamine-monophosphate kinase family.</text>
</comment>
<dbReference type="HAMAP" id="MF_02128">
    <property type="entry name" value="TMP_kinase"/>
    <property type="match status" value="1"/>
</dbReference>
<dbReference type="EC" id="2.7.4.16" evidence="2"/>
<dbReference type="Proteomes" id="UP000197153">
    <property type="component" value="Chromosome 1"/>
</dbReference>
<proteinExistence type="inferred from homology"/>
<feature type="binding site" evidence="2">
    <location>
        <position position="70"/>
    </location>
    <ligand>
        <name>Mg(2+)</name>
        <dbReference type="ChEBI" id="CHEBI:18420"/>
        <label>1</label>
    </ligand>
</feature>
<keyword evidence="2 5" id="KW-0418">Kinase</keyword>
<dbReference type="InterPro" id="IPR036676">
    <property type="entry name" value="PurM-like_C_sf"/>
</dbReference>
<dbReference type="SUPFAM" id="SSF56042">
    <property type="entry name" value="PurM C-terminal domain-like"/>
    <property type="match status" value="1"/>
</dbReference>
<dbReference type="EMBL" id="CP022110">
    <property type="protein sequence ID" value="ASG20612.1"/>
    <property type="molecule type" value="Genomic_DNA"/>
</dbReference>
<feature type="binding site" evidence="2">
    <location>
        <position position="69"/>
    </location>
    <ligand>
        <name>Mg(2+)</name>
        <dbReference type="ChEBI" id="CHEBI:18420"/>
        <label>1</label>
    </ligand>
</feature>
<dbReference type="CDD" id="cd02194">
    <property type="entry name" value="ThiL"/>
    <property type="match status" value="1"/>
</dbReference>
<dbReference type="UniPathway" id="UPA00060">
    <property type="reaction ID" value="UER00142"/>
</dbReference>
<keyword evidence="2" id="KW-0067">ATP-binding</keyword>
<keyword evidence="2" id="KW-0547">Nucleotide-binding</keyword>
<dbReference type="AlphaFoldDB" id="A0A248JPF5"/>
<dbReference type="SUPFAM" id="SSF55326">
    <property type="entry name" value="PurM N-terminal domain-like"/>
    <property type="match status" value="1"/>
</dbReference>
<evidence type="ECO:0000313" key="5">
    <source>
        <dbReference type="EMBL" id="ASG20612.1"/>
    </source>
</evidence>
<dbReference type="InterPro" id="IPR010918">
    <property type="entry name" value="PurM-like_C_dom"/>
</dbReference>
<dbReference type="PANTHER" id="PTHR30270">
    <property type="entry name" value="THIAMINE-MONOPHOSPHATE KINASE"/>
    <property type="match status" value="1"/>
</dbReference>
<dbReference type="Pfam" id="PF02769">
    <property type="entry name" value="AIRS_C"/>
    <property type="match status" value="1"/>
</dbReference>
<feature type="binding site" evidence="2">
    <location>
        <position position="172"/>
    </location>
    <ligand>
        <name>ATP</name>
        <dbReference type="ChEBI" id="CHEBI:30616"/>
    </ligand>
</feature>
<evidence type="ECO:0000259" key="4">
    <source>
        <dbReference type="Pfam" id="PF02769"/>
    </source>
</evidence>
<feature type="binding site" evidence="2">
    <location>
        <position position="53"/>
    </location>
    <ligand>
        <name>Mg(2+)</name>
        <dbReference type="ChEBI" id="CHEBI:18420"/>
        <label>4</label>
    </ligand>
</feature>
<dbReference type="GO" id="GO:0009229">
    <property type="term" value="P:thiamine diphosphate biosynthetic process"/>
    <property type="evidence" value="ECO:0007669"/>
    <property type="project" value="UniProtKB-UniRule"/>
</dbReference>
<dbReference type="RefSeq" id="WP_088871457.1">
    <property type="nucleotide sequence ID" value="NZ_CP022110.1"/>
</dbReference>
<feature type="domain" description="PurM-like C-terminal" evidence="4">
    <location>
        <begin position="176"/>
        <end position="322"/>
    </location>
</feature>
<name>A0A248JPF5_9PROT</name>
<feature type="binding site" evidence="2">
    <location>
        <position position="146"/>
    </location>
    <ligand>
        <name>Mg(2+)</name>
        <dbReference type="ChEBI" id="CHEBI:18420"/>
        <label>1</label>
    </ligand>
</feature>